<evidence type="ECO:0000259" key="15">
    <source>
        <dbReference type="PROSITE" id="PS50948"/>
    </source>
</evidence>
<evidence type="ECO:0000256" key="12">
    <source>
        <dbReference type="SAM" id="MobiDB-lite"/>
    </source>
</evidence>
<dbReference type="FunFam" id="2.10.25.10:FF:000038">
    <property type="entry name" value="Fibrillin 2"/>
    <property type="match status" value="2"/>
</dbReference>
<dbReference type="PANTHER" id="PTHR24039">
    <property type="entry name" value="FIBRILLIN-RELATED"/>
    <property type="match status" value="1"/>
</dbReference>
<dbReference type="CDD" id="cd00054">
    <property type="entry name" value="EGF_CA"/>
    <property type="match status" value="3"/>
</dbReference>
<reference evidence="16" key="2">
    <citation type="journal article" date="2023" name="Science">
        <title>Genomic signatures of disease resistance in endangered staghorn corals.</title>
        <authorList>
            <person name="Vollmer S.V."/>
            <person name="Selwyn J.D."/>
            <person name="Despard B.A."/>
            <person name="Roesel C.L."/>
        </authorList>
    </citation>
    <scope>NUCLEOTIDE SEQUENCE</scope>
    <source>
        <strain evidence="16">K2</strain>
    </source>
</reference>
<dbReference type="InterPro" id="IPR001881">
    <property type="entry name" value="EGF-like_Ca-bd_dom"/>
</dbReference>
<feature type="chain" id="PRO_5041911935" evidence="13">
    <location>
        <begin position="24"/>
        <end position="567"/>
    </location>
</feature>
<feature type="domain" description="EGF-like" evidence="14">
    <location>
        <begin position="154"/>
        <end position="194"/>
    </location>
</feature>
<sequence length="567" mass="58642">MASLWLFSSTLAMFCQIIKLTEALQCGSEGSISGWMLQKHIYKTIHVDKGINCVQICQNDNRCQSLNFAMRLRICELNDRTKEARPEHFVPNPDRYYFKRYIKRVPLGSTMDMAAVSCKEIKASEKQVVSGKYWLSTIKPNMTLLAHCDMNTGDVDECTASSPMCHGNAFCNNTLGSYNCTCKPGYYGDGKSCKDVDECTASSPMCHESAFCNNTLGSYNCTCKPGYYGDGKTCKDVDECAASSSMCHGNAFCNNTLGSYKCTCKPRYYGDGKTCKAFVAVFTNLGASGRFGPTSIGSHYRGKDHDGQVTLASGIQNWTVPSSGEYQVEAIGASGGYDTSANSRQYRGRGARMIGTFSLIKGEIIQILVGQEGGINTVGSTSGGGGGSFVVRGAAIPLIIAGGGGGIESATARHFQCDAPTSTTGHTGYQSLAGGSGGSGAQAFNSGNAGGGGGGFVSSGRSGQNFGGSPGTTGGEGGKGFLQGGVGGRAYQNNPHGGFGGGAGAYGNGGGAGGGGGYSGGGSGKNIVNSCGGGGGSYNAGKDKQTYCCYNTAGHGKVFITFLKSLQ</sequence>
<keyword evidence="6" id="KW-0106">Calcium</keyword>
<dbReference type="InterPro" id="IPR000742">
    <property type="entry name" value="EGF"/>
</dbReference>
<evidence type="ECO:0000313" key="16">
    <source>
        <dbReference type="EMBL" id="KAK2546772.1"/>
    </source>
</evidence>
<comment type="subcellular location">
    <subcellularLocation>
        <location evidence="1">Membrane</location>
        <topology evidence="1">Single-pass type I membrane protein</topology>
    </subcellularLocation>
</comment>
<dbReference type="Pfam" id="PF12947">
    <property type="entry name" value="EGF_3"/>
    <property type="match status" value="3"/>
</dbReference>
<feature type="compositionally biased region" description="Gly residues" evidence="12">
    <location>
        <begin position="465"/>
        <end position="487"/>
    </location>
</feature>
<evidence type="ECO:0000313" key="17">
    <source>
        <dbReference type="Proteomes" id="UP001249851"/>
    </source>
</evidence>
<dbReference type="Gene3D" id="2.10.25.10">
    <property type="entry name" value="Laminin"/>
    <property type="match status" value="3"/>
</dbReference>
<evidence type="ECO:0000256" key="9">
    <source>
        <dbReference type="ARBA" id="ARBA00023157"/>
    </source>
</evidence>
<name>A0AAD9PPS4_ACRCE</name>
<dbReference type="PROSITE" id="PS01187">
    <property type="entry name" value="EGF_CA"/>
    <property type="match status" value="2"/>
</dbReference>
<accession>A0AAD9PPS4</accession>
<keyword evidence="2 11" id="KW-0245">EGF-like domain</keyword>
<keyword evidence="8" id="KW-0472">Membrane</keyword>
<evidence type="ECO:0000256" key="5">
    <source>
        <dbReference type="ARBA" id="ARBA00022737"/>
    </source>
</evidence>
<dbReference type="GO" id="GO:0048731">
    <property type="term" value="P:system development"/>
    <property type="evidence" value="ECO:0007669"/>
    <property type="project" value="UniProtKB-ARBA"/>
</dbReference>
<feature type="domain" description="EGF-like" evidence="14">
    <location>
        <begin position="236"/>
        <end position="276"/>
    </location>
</feature>
<keyword evidence="10" id="KW-0325">Glycoprotein</keyword>
<protein>
    <submittedName>
        <fullName evidence="16">Fibrillin-1</fullName>
    </submittedName>
</protein>
<dbReference type="SMART" id="SM00179">
    <property type="entry name" value="EGF_CA"/>
    <property type="match status" value="3"/>
</dbReference>
<dbReference type="PROSITE" id="PS01186">
    <property type="entry name" value="EGF_2"/>
    <property type="match status" value="2"/>
</dbReference>
<dbReference type="PANTHER" id="PTHR24039:SF48">
    <property type="entry name" value="FIBRILLIN-2 ISOFORM X1-RELATED"/>
    <property type="match status" value="1"/>
</dbReference>
<feature type="domain" description="EGF-like" evidence="14">
    <location>
        <begin position="195"/>
        <end position="235"/>
    </location>
</feature>
<comment type="caution">
    <text evidence="16">The sequence shown here is derived from an EMBL/GenBank/DDBJ whole genome shotgun (WGS) entry which is preliminary data.</text>
</comment>
<gene>
    <name evidence="16" type="ORF">P5673_033580</name>
</gene>
<evidence type="ECO:0000256" key="8">
    <source>
        <dbReference type="ARBA" id="ARBA00023136"/>
    </source>
</evidence>
<reference evidence="16" key="1">
    <citation type="journal article" date="2023" name="G3 (Bethesda)">
        <title>Whole genome assembly and annotation of the endangered Caribbean coral Acropora cervicornis.</title>
        <authorList>
            <person name="Selwyn J.D."/>
            <person name="Vollmer S.V."/>
        </authorList>
    </citation>
    <scope>NUCLEOTIDE SEQUENCE</scope>
    <source>
        <strain evidence="16">K2</strain>
    </source>
</reference>
<dbReference type="AlphaFoldDB" id="A0AAD9PPS4"/>
<dbReference type="InterPro" id="IPR000152">
    <property type="entry name" value="EGF-type_Asp/Asn_hydroxyl_site"/>
</dbReference>
<feature type="domain" description="Apple" evidence="15">
    <location>
        <begin position="26"/>
        <end position="102"/>
    </location>
</feature>
<keyword evidence="7" id="KW-1133">Transmembrane helix</keyword>
<keyword evidence="5" id="KW-0677">Repeat</keyword>
<dbReference type="SUPFAM" id="SSF57184">
    <property type="entry name" value="Growth factor receptor domain"/>
    <property type="match status" value="1"/>
</dbReference>
<dbReference type="GO" id="GO:0048513">
    <property type="term" value="P:animal organ development"/>
    <property type="evidence" value="ECO:0007669"/>
    <property type="project" value="UniProtKB-ARBA"/>
</dbReference>
<keyword evidence="3" id="KW-0812">Transmembrane</keyword>
<dbReference type="EMBL" id="JARQWQ010000286">
    <property type="protein sequence ID" value="KAK2546772.1"/>
    <property type="molecule type" value="Genomic_DNA"/>
</dbReference>
<keyword evidence="4 13" id="KW-0732">Signal</keyword>
<dbReference type="PROSITE" id="PS50948">
    <property type="entry name" value="PAN"/>
    <property type="match status" value="1"/>
</dbReference>
<feature type="region of interest" description="Disordered" evidence="12">
    <location>
        <begin position="452"/>
        <end position="487"/>
    </location>
</feature>
<dbReference type="InterPro" id="IPR024731">
    <property type="entry name" value="NELL2-like_EGF"/>
</dbReference>
<dbReference type="FunFam" id="2.10.25.10:FF:000202">
    <property type="entry name" value="Multiple epidermal growth factor-like domains 8"/>
    <property type="match status" value="1"/>
</dbReference>
<dbReference type="PROSITE" id="PS00010">
    <property type="entry name" value="ASX_HYDROXYL"/>
    <property type="match status" value="3"/>
</dbReference>
<evidence type="ECO:0000256" key="2">
    <source>
        <dbReference type="ARBA" id="ARBA00022536"/>
    </source>
</evidence>
<comment type="caution">
    <text evidence="11">Lacks conserved residue(s) required for the propagation of feature annotation.</text>
</comment>
<dbReference type="GO" id="GO:0005509">
    <property type="term" value="F:calcium ion binding"/>
    <property type="evidence" value="ECO:0007669"/>
    <property type="project" value="InterPro"/>
</dbReference>
<dbReference type="Proteomes" id="UP001249851">
    <property type="component" value="Unassembled WGS sequence"/>
</dbReference>
<evidence type="ECO:0000259" key="14">
    <source>
        <dbReference type="PROSITE" id="PS50026"/>
    </source>
</evidence>
<evidence type="ECO:0000256" key="6">
    <source>
        <dbReference type="ARBA" id="ARBA00022837"/>
    </source>
</evidence>
<evidence type="ECO:0000256" key="3">
    <source>
        <dbReference type="ARBA" id="ARBA00022692"/>
    </source>
</evidence>
<dbReference type="SUPFAM" id="SSF57414">
    <property type="entry name" value="Hairpin loop containing domain-like"/>
    <property type="match status" value="1"/>
</dbReference>
<evidence type="ECO:0000256" key="10">
    <source>
        <dbReference type="ARBA" id="ARBA00023180"/>
    </source>
</evidence>
<evidence type="ECO:0000256" key="7">
    <source>
        <dbReference type="ARBA" id="ARBA00022989"/>
    </source>
</evidence>
<dbReference type="GO" id="GO:0016020">
    <property type="term" value="C:membrane"/>
    <property type="evidence" value="ECO:0007669"/>
    <property type="project" value="UniProtKB-SubCell"/>
</dbReference>
<proteinExistence type="predicted"/>
<organism evidence="16 17">
    <name type="scientific">Acropora cervicornis</name>
    <name type="common">Staghorn coral</name>
    <dbReference type="NCBI Taxonomy" id="6130"/>
    <lineage>
        <taxon>Eukaryota</taxon>
        <taxon>Metazoa</taxon>
        <taxon>Cnidaria</taxon>
        <taxon>Anthozoa</taxon>
        <taxon>Hexacorallia</taxon>
        <taxon>Scleractinia</taxon>
        <taxon>Astrocoeniina</taxon>
        <taxon>Acroporidae</taxon>
        <taxon>Acropora</taxon>
    </lineage>
</organism>
<evidence type="ECO:0000256" key="1">
    <source>
        <dbReference type="ARBA" id="ARBA00004479"/>
    </source>
</evidence>
<feature type="signal peptide" evidence="13">
    <location>
        <begin position="1"/>
        <end position="23"/>
    </location>
</feature>
<dbReference type="InterPro" id="IPR009030">
    <property type="entry name" value="Growth_fac_rcpt_cys_sf"/>
</dbReference>
<evidence type="ECO:0000256" key="4">
    <source>
        <dbReference type="ARBA" id="ARBA00022729"/>
    </source>
</evidence>
<evidence type="ECO:0000256" key="13">
    <source>
        <dbReference type="SAM" id="SignalP"/>
    </source>
</evidence>
<dbReference type="InterPro" id="IPR018097">
    <property type="entry name" value="EGF_Ca-bd_CS"/>
</dbReference>
<dbReference type="SMART" id="SM00181">
    <property type="entry name" value="EGF"/>
    <property type="match status" value="3"/>
</dbReference>
<evidence type="ECO:0000256" key="11">
    <source>
        <dbReference type="PROSITE-ProRule" id="PRU00076"/>
    </source>
</evidence>
<keyword evidence="9" id="KW-1015">Disulfide bond</keyword>
<dbReference type="InterPro" id="IPR003609">
    <property type="entry name" value="Pan_app"/>
</dbReference>
<dbReference type="PROSITE" id="PS50026">
    <property type="entry name" value="EGF_3"/>
    <property type="match status" value="3"/>
</dbReference>
<keyword evidence="17" id="KW-1185">Reference proteome</keyword>